<dbReference type="InterPro" id="IPR050105">
    <property type="entry name" value="MoCo_biosynth_MoaA/MoaC"/>
</dbReference>
<dbReference type="RefSeq" id="WP_046574682.1">
    <property type="nucleotide sequence ID" value="NZ_CP010429.1"/>
</dbReference>
<dbReference type="KEGG" id="srd:SD10_14825"/>
<evidence type="ECO:0000313" key="6">
    <source>
        <dbReference type="Proteomes" id="UP000033054"/>
    </source>
</evidence>
<dbReference type="GO" id="GO:0006777">
    <property type="term" value="P:Mo-molybdopterin cofactor biosynthetic process"/>
    <property type="evidence" value="ECO:0007669"/>
    <property type="project" value="UniProtKB-KW"/>
</dbReference>
<comment type="pathway">
    <text evidence="1">Cofactor biosynthesis; molybdopterin biosynthesis.</text>
</comment>
<dbReference type="HOGENOM" id="CLU_074693_1_1_10"/>
<dbReference type="OrthoDB" id="9794429at2"/>
<dbReference type="Proteomes" id="UP000033054">
    <property type="component" value="Chromosome"/>
</dbReference>
<dbReference type="AlphaFoldDB" id="A0A0E3ZWW3"/>
<dbReference type="InterPro" id="IPR036522">
    <property type="entry name" value="MoaC_sf"/>
</dbReference>
<evidence type="ECO:0000256" key="3">
    <source>
        <dbReference type="ARBA" id="ARBA00055087"/>
    </source>
</evidence>
<dbReference type="GO" id="GO:0061798">
    <property type="term" value="F:GTP 3',8'-cyclase activity"/>
    <property type="evidence" value="ECO:0007669"/>
    <property type="project" value="TreeGrafter"/>
</dbReference>
<dbReference type="GO" id="GO:0061799">
    <property type="term" value="F:cyclic pyranopterin monophosphate synthase activity"/>
    <property type="evidence" value="ECO:0007669"/>
    <property type="project" value="TreeGrafter"/>
</dbReference>
<dbReference type="SUPFAM" id="SSF55040">
    <property type="entry name" value="Molybdenum cofactor biosynthesis protein C, MoaC"/>
    <property type="match status" value="1"/>
</dbReference>
<keyword evidence="2" id="KW-0501">Molybdenum cofactor biosynthesis</keyword>
<reference evidence="5 6" key="1">
    <citation type="journal article" date="2014" name="Curr. Microbiol.">
        <title>Spirosoma radiotolerans sp. nov., a gamma-radiation-resistant bacterium isolated from gamma ray-irradiated soil.</title>
        <authorList>
            <person name="Lee J.J."/>
            <person name="Srinivasan S."/>
            <person name="Lim S."/>
            <person name="Joe M."/>
            <person name="Im S."/>
            <person name="Bae S.I."/>
            <person name="Park K.R."/>
            <person name="Han J.H."/>
            <person name="Park S.H."/>
            <person name="Joo B.M."/>
            <person name="Park S.J."/>
            <person name="Kim M.K."/>
        </authorList>
    </citation>
    <scope>NUCLEOTIDE SEQUENCE [LARGE SCALE GENOMIC DNA]</scope>
    <source>
        <strain evidence="5 6">DG5A</strain>
    </source>
</reference>
<dbReference type="NCBIfam" id="NF006870">
    <property type="entry name" value="PRK09364.1"/>
    <property type="match status" value="1"/>
</dbReference>
<dbReference type="NCBIfam" id="TIGR00581">
    <property type="entry name" value="moaC"/>
    <property type="match status" value="1"/>
</dbReference>
<dbReference type="PATRIC" id="fig|1379870.5.peg.3222"/>
<comment type="function">
    <text evidence="3">Catalyzes the conversion of (8S)-3',8-cyclo-7,8-dihydroguanosine 5'-triphosphate to cyclic pyranopterin monophosphate (cPMP).</text>
</comment>
<accession>A0A0E3ZWW3</accession>
<dbReference type="UniPathway" id="UPA00344"/>
<evidence type="ECO:0000256" key="2">
    <source>
        <dbReference type="ARBA" id="ARBA00023150"/>
    </source>
</evidence>
<dbReference type="EMBL" id="CP010429">
    <property type="protein sequence ID" value="AKD55988.1"/>
    <property type="molecule type" value="Genomic_DNA"/>
</dbReference>
<dbReference type="InterPro" id="IPR002820">
    <property type="entry name" value="Mopterin_CF_biosynth-C_dom"/>
</dbReference>
<sequence length="161" mass="17081">MNVLSHLNADGNPAMVDVGAKTVTRRMARAQSIVALGPDIMQHLAPSQTGNDIATKKGPVFQTAIIAGTMAAKRTDDLIPLCHSLGLDSCQITITTEGTDAIIDCLVSTEGKTGVEMEALVGASVAALTIYDMCKALSHDIIIRETKLMEKTGGKRDFRRA</sequence>
<gene>
    <name evidence="5" type="ORF">SD10_14825</name>
</gene>
<evidence type="ECO:0000259" key="4">
    <source>
        <dbReference type="Pfam" id="PF01967"/>
    </source>
</evidence>
<evidence type="ECO:0000256" key="1">
    <source>
        <dbReference type="ARBA" id="ARBA00005046"/>
    </source>
</evidence>
<dbReference type="Pfam" id="PF01967">
    <property type="entry name" value="MoaC"/>
    <property type="match status" value="1"/>
</dbReference>
<keyword evidence="6" id="KW-1185">Reference proteome</keyword>
<dbReference type="Gene3D" id="3.30.70.640">
    <property type="entry name" value="Molybdopterin cofactor biosynthesis C (MoaC) domain"/>
    <property type="match status" value="1"/>
</dbReference>
<organism evidence="5 6">
    <name type="scientific">Spirosoma radiotolerans</name>
    <dbReference type="NCBI Taxonomy" id="1379870"/>
    <lineage>
        <taxon>Bacteria</taxon>
        <taxon>Pseudomonadati</taxon>
        <taxon>Bacteroidota</taxon>
        <taxon>Cytophagia</taxon>
        <taxon>Cytophagales</taxon>
        <taxon>Cytophagaceae</taxon>
        <taxon>Spirosoma</taxon>
    </lineage>
</organism>
<proteinExistence type="predicted"/>
<dbReference type="PANTHER" id="PTHR22960">
    <property type="entry name" value="MOLYBDOPTERIN COFACTOR SYNTHESIS PROTEIN A"/>
    <property type="match status" value="1"/>
</dbReference>
<feature type="domain" description="Molybdopterin cofactor biosynthesis C (MoaC)" evidence="4">
    <location>
        <begin position="15"/>
        <end position="154"/>
    </location>
</feature>
<dbReference type="PANTHER" id="PTHR22960:SF0">
    <property type="entry name" value="MOLYBDENUM COFACTOR BIOSYNTHESIS PROTEIN 1"/>
    <property type="match status" value="1"/>
</dbReference>
<name>A0A0E3ZWW3_9BACT</name>
<dbReference type="STRING" id="1379870.SD10_14825"/>
<dbReference type="InterPro" id="IPR023045">
    <property type="entry name" value="MoaC"/>
</dbReference>
<protein>
    <submittedName>
        <fullName evidence="5">Molybdenum cofactor biosynthesis protein MoaC</fullName>
    </submittedName>
</protein>
<evidence type="ECO:0000313" key="5">
    <source>
        <dbReference type="EMBL" id="AKD55988.1"/>
    </source>
</evidence>